<keyword evidence="4" id="KW-1185">Reference proteome</keyword>
<dbReference type="Proteomes" id="UP000436822">
    <property type="component" value="Unassembled WGS sequence"/>
</dbReference>
<dbReference type="PANTHER" id="PTHR42977">
    <property type="entry name" value="HYDROLASE-RELATED"/>
    <property type="match status" value="1"/>
</dbReference>
<feature type="domain" description="AB hydrolase-1" evidence="2">
    <location>
        <begin position="49"/>
        <end position="300"/>
    </location>
</feature>
<dbReference type="OrthoDB" id="9804723at2"/>
<dbReference type="PRINTS" id="PR00412">
    <property type="entry name" value="EPOXHYDRLASE"/>
</dbReference>
<evidence type="ECO:0000313" key="3">
    <source>
        <dbReference type="EMBL" id="GFE65708.1"/>
    </source>
</evidence>
<evidence type="ECO:0000259" key="2">
    <source>
        <dbReference type="Pfam" id="PF00561"/>
    </source>
</evidence>
<name>A0A6N6JKA2_9RHOB</name>
<dbReference type="Gene3D" id="3.40.50.1820">
    <property type="entry name" value="alpha/beta hydrolase"/>
    <property type="match status" value="1"/>
</dbReference>
<dbReference type="InterPro" id="IPR000639">
    <property type="entry name" value="Epox_hydrolase-like"/>
</dbReference>
<comment type="caution">
    <text evidence="3">The sequence shown here is derived from an EMBL/GenBank/DDBJ whole genome shotgun (WGS) entry which is preliminary data.</text>
</comment>
<protein>
    <submittedName>
        <fullName evidence="3">Alpha/beta hydrolase</fullName>
    </submittedName>
</protein>
<accession>A0A6N6JKA2</accession>
<sequence length="313" mass="35073">MTEALQTAQRRAQQMVRKLGITDAYPFDHHFAQTPMGAMHYVDKGAGDPVLMLHGNPTWSFLYRDFISGLSDSHRVIAPDHIGFGLSDKPENETSYTIDAHIRNLEALVTDLDLRNITLVMQDWGGPIGLGMASRHPDRIKNIVVMNTFGFYPPAAGMDPENLKLPTPLRVMRKPGIGDFIVRRLGFFERTVMKLATADSARLKSVHHAYKDVFEGREDRAGVMAFPRLIPTRTTDASAQILINETGPFLDNFTGRARIFWGMNDPLFPVAALDAWEARLPNAKVTRLPKAKHYLQEDAPDAIIPQLRAFLEG</sequence>
<dbReference type="AlphaFoldDB" id="A0A6N6JKA2"/>
<dbReference type="GO" id="GO:0004301">
    <property type="term" value="F:epoxide hydrolase activity"/>
    <property type="evidence" value="ECO:0007669"/>
    <property type="project" value="TreeGrafter"/>
</dbReference>
<gene>
    <name evidence="3" type="primary">oleB</name>
    <name evidence="3" type="ORF">KIN_27820</name>
</gene>
<organism evidence="3 4">
    <name type="scientific">Litoreibacter roseus</name>
    <dbReference type="NCBI Taxonomy" id="2601869"/>
    <lineage>
        <taxon>Bacteria</taxon>
        <taxon>Pseudomonadati</taxon>
        <taxon>Pseudomonadota</taxon>
        <taxon>Alphaproteobacteria</taxon>
        <taxon>Rhodobacterales</taxon>
        <taxon>Roseobacteraceae</taxon>
        <taxon>Litoreibacter</taxon>
    </lineage>
</organism>
<dbReference type="EMBL" id="BLJE01000003">
    <property type="protein sequence ID" value="GFE65708.1"/>
    <property type="molecule type" value="Genomic_DNA"/>
</dbReference>
<dbReference type="PANTHER" id="PTHR42977:SF3">
    <property type="entry name" value="AB HYDROLASE-1 DOMAIN-CONTAINING PROTEIN"/>
    <property type="match status" value="1"/>
</dbReference>
<dbReference type="PRINTS" id="PR00111">
    <property type="entry name" value="ABHYDROLASE"/>
</dbReference>
<dbReference type="RefSeq" id="WP_159808091.1">
    <property type="nucleotide sequence ID" value="NZ_BLJE01000003.1"/>
</dbReference>
<evidence type="ECO:0000313" key="4">
    <source>
        <dbReference type="Proteomes" id="UP000436822"/>
    </source>
</evidence>
<keyword evidence="1 3" id="KW-0378">Hydrolase</keyword>
<evidence type="ECO:0000256" key="1">
    <source>
        <dbReference type="ARBA" id="ARBA00022801"/>
    </source>
</evidence>
<reference evidence="3 4" key="1">
    <citation type="submission" date="2019-12" db="EMBL/GenBank/DDBJ databases">
        <title>Litoreibacter badius sp. nov., a novel bacteriochlorophyll a-containing bacterium in the genus Litoreibacter.</title>
        <authorList>
            <person name="Kanamuro M."/>
            <person name="Takabe Y."/>
            <person name="Mori K."/>
            <person name="Takaichi S."/>
            <person name="Hanada S."/>
        </authorList>
    </citation>
    <scope>NUCLEOTIDE SEQUENCE [LARGE SCALE GENOMIC DNA]</scope>
    <source>
        <strain evidence="3 4">K6</strain>
    </source>
</reference>
<dbReference type="SUPFAM" id="SSF53474">
    <property type="entry name" value="alpha/beta-Hydrolases"/>
    <property type="match status" value="1"/>
</dbReference>
<proteinExistence type="predicted"/>
<dbReference type="Pfam" id="PF00561">
    <property type="entry name" value="Abhydrolase_1"/>
    <property type="match status" value="1"/>
</dbReference>
<dbReference type="InterPro" id="IPR029058">
    <property type="entry name" value="AB_hydrolase_fold"/>
</dbReference>
<dbReference type="InterPro" id="IPR051340">
    <property type="entry name" value="Haloalkane_dehalogenase"/>
</dbReference>
<dbReference type="InterPro" id="IPR000073">
    <property type="entry name" value="AB_hydrolase_1"/>
</dbReference>